<sequence length="388" mass="42448">MLGRLSHTQLLRYAGLFTWAMVGIPLLLNSWYFPEEDGAGLLSDVRLTMWAAAYFAFGLSYWLVTRSLGVRQPRWYDDVLLLVLTLSAIAVSHFTGTGLGGVLLLVVAGVIAWLLPLRLGVAWLILQHVALVPAFMQGLGFTLVEAVLQSALYAGYASFAFVIGLVAKQQAQARDEQRRLNSELRATRALLAESSRMSERVRISRELHDLLGHHLTALSLNLEVASHLSSGKVQEHVRQAHTLAKLLLTDVREAVSQLRDEGSVELAGALRTLVEGVPALDIRLDVPEQFTLDDPERAHVVLRCAQEIITNAVRHAGASRLDLSFSRDGGELRIRARDDGRGADGIAPGHGLRGMRERLAAYGGSIDIHTARGEGFALDIRLPLETPA</sequence>
<dbReference type="Pfam" id="PF07730">
    <property type="entry name" value="HisKA_3"/>
    <property type="match status" value="1"/>
</dbReference>
<gene>
    <name evidence="7" type="ORF">HNQ58_000110</name>
</gene>
<dbReference type="InterPro" id="IPR011712">
    <property type="entry name" value="Sig_transdc_His_kin_sub3_dim/P"/>
</dbReference>
<dbReference type="PANTHER" id="PTHR24421:SF59">
    <property type="entry name" value="OXYGEN SENSOR HISTIDINE KINASE NREB"/>
    <property type="match status" value="1"/>
</dbReference>
<dbReference type="Proteomes" id="UP000519004">
    <property type="component" value="Unassembled WGS sequence"/>
</dbReference>
<feature type="transmembrane region" description="Helical" evidence="4">
    <location>
        <begin position="12"/>
        <end position="33"/>
    </location>
</feature>
<evidence type="ECO:0000256" key="4">
    <source>
        <dbReference type="SAM" id="Phobius"/>
    </source>
</evidence>
<feature type="transmembrane region" description="Helical" evidence="4">
    <location>
        <begin position="150"/>
        <end position="167"/>
    </location>
</feature>
<feature type="transmembrane region" description="Helical" evidence="4">
    <location>
        <begin position="45"/>
        <end position="63"/>
    </location>
</feature>
<keyword evidence="2 7" id="KW-0418">Kinase</keyword>
<evidence type="ECO:0000313" key="8">
    <source>
        <dbReference type="Proteomes" id="UP000519004"/>
    </source>
</evidence>
<dbReference type="Pfam" id="PF02518">
    <property type="entry name" value="HATPase_c"/>
    <property type="match status" value="1"/>
</dbReference>
<evidence type="ECO:0000259" key="6">
    <source>
        <dbReference type="Pfam" id="PF07730"/>
    </source>
</evidence>
<feature type="domain" description="Histidine kinase/HSP90-like ATPase" evidence="5">
    <location>
        <begin position="302"/>
        <end position="385"/>
    </location>
</feature>
<keyword evidence="4" id="KW-1133">Transmembrane helix</keyword>
<feature type="transmembrane region" description="Helical" evidence="4">
    <location>
        <begin position="98"/>
        <end position="115"/>
    </location>
</feature>
<dbReference type="Gene3D" id="3.30.565.10">
    <property type="entry name" value="Histidine kinase-like ATPase, C-terminal domain"/>
    <property type="match status" value="1"/>
</dbReference>
<keyword evidence="4" id="KW-0472">Membrane</keyword>
<name>A0A7W7V8H1_9GAMM</name>
<keyword evidence="1" id="KW-0808">Transferase</keyword>
<comment type="caution">
    <text evidence="7">The sequence shown here is derived from an EMBL/GenBank/DDBJ whole genome shotgun (WGS) entry which is preliminary data.</text>
</comment>
<proteinExistence type="predicted"/>
<evidence type="ECO:0000259" key="5">
    <source>
        <dbReference type="Pfam" id="PF02518"/>
    </source>
</evidence>
<evidence type="ECO:0000313" key="7">
    <source>
        <dbReference type="EMBL" id="MBB5014239.1"/>
    </source>
</evidence>
<accession>A0A7W7V8H1</accession>
<keyword evidence="3" id="KW-0902">Two-component regulatory system</keyword>
<dbReference type="InterPro" id="IPR003594">
    <property type="entry name" value="HATPase_dom"/>
</dbReference>
<dbReference type="InterPro" id="IPR036890">
    <property type="entry name" value="HATPase_C_sf"/>
</dbReference>
<dbReference type="Gene3D" id="1.20.5.1930">
    <property type="match status" value="1"/>
</dbReference>
<organism evidence="7 8">
    <name type="scientific">Rehaibacterium terrae</name>
    <dbReference type="NCBI Taxonomy" id="1341696"/>
    <lineage>
        <taxon>Bacteria</taxon>
        <taxon>Pseudomonadati</taxon>
        <taxon>Pseudomonadota</taxon>
        <taxon>Gammaproteobacteria</taxon>
        <taxon>Lysobacterales</taxon>
        <taxon>Lysobacteraceae</taxon>
        <taxon>Rehaibacterium</taxon>
    </lineage>
</organism>
<evidence type="ECO:0000256" key="3">
    <source>
        <dbReference type="ARBA" id="ARBA00023012"/>
    </source>
</evidence>
<feature type="domain" description="Signal transduction histidine kinase subgroup 3 dimerisation and phosphoacceptor" evidence="6">
    <location>
        <begin position="199"/>
        <end position="261"/>
    </location>
</feature>
<dbReference type="CDD" id="cd16917">
    <property type="entry name" value="HATPase_UhpB-NarQ-NarX-like"/>
    <property type="match status" value="1"/>
</dbReference>
<feature type="transmembrane region" description="Helical" evidence="4">
    <location>
        <begin position="75"/>
        <end position="92"/>
    </location>
</feature>
<feature type="transmembrane region" description="Helical" evidence="4">
    <location>
        <begin position="122"/>
        <end position="144"/>
    </location>
</feature>
<dbReference type="AlphaFoldDB" id="A0A7W7V8H1"/>
<evidence type="ECO:0000256" key="1">
    <source>
        <dbReference type="ARBA" id="ARBA00022679"/>
    </source>
</evidence>
<dbReference type="PANTHER" id="PTHR24421">
    <property type="entry name" value="NITRATE/NITRITE SENSOR PROTEIN NARX-RELATED"/>
    <property type="match status" value="1"/>
</dbReference>
<reference evidence="7 8" key="1">
    <citation type="submission" date="2020-08" db="EMBL/GenBank/DDBJ databases">
        <title>Genomic Encyclopedia of Type Strains, Phase IV (KMG-IV): sequencing the most valuable type-strain genomes for metagenomic binning, comparative biology and taxonomic classification.</title>
        <authorList>
            <person name="Goeker M."/>
        </authorList>
    </citation>
    <scope>NUCLEOTIDE SEQUENCE [LARGE SCALE GENOMIC DNA]</scope>
    <source>
        <strain evidence="7 8">DSM 25897</strain>
    </source>
</reference>
<dbReference type="GO" id="GO:0016020">
    <property type="term" value="C:membrane"/>
    <property type="evidence" value="ECO:0007669"/>
    <property type="project" value="InterPro"/>
</dbReference>
<dbReference type="InterPro" id="IPR050482">
    <property type="entry name" value="Sensor_HK_TwoCompSys"/>
</dbReference>
<keyword evidence="8" id="KW-1185">Reference proteome</keyword>
<dbReference type="RefSeq" id="WP_183946832.1">
    <property type="nucleotide sequence ID" value="NZ_JACHHX010000001.1"/>
</dbReference>
<evidence type="ECO:0000256" key="2">
    <source>
        <dbReference type="ARBA" id="ARBA00022777"/>
    </source>
</evidence>
<keyword evidence="4" id="KW-0812">Transmembrane</keyword>
<dbReference type="GO" id="GO:0046983">
    <property type="term" value="F:protein dimerization activity"/>
    <property type="evidence" value="ECO:0007669"/>
    <property type="project" value="InterPro"/>
</dbReference>
<dbReference type="EMBL" id="JACHHX010000001">
    <property type="protein sequence ID" value="MBB5014239.1"/>
    <property type="molecule type" value="Genomic_DNA"/>
</dbReference>
<dbReference type="GO" id="GO:0000155">
    <property type="term" value="F:phosphorelay sensor kinase activity"/>
    <property type="evidence" value="ECO:0007669"/>
    <property type="project" value="InterPro"/>
</dbReference>
<dbReference type="SUPFAM" id="SSF55874">
    <property type="entry name" value="ATPase domain of HSP90 chaperone/DNA topoisomerase II/histidine kinase"/>
    <property type="match status" value="1"/>
</dbReference>
<protein>
    <submittedName>
        <fullName evidence="7">Signal transduction histidine kinase</fullName>
    </submittedName>
</protein>